<protein>
    <submittedName>
        <fullName evidence="1">Uncharacterized protein</fullName>
    </submittedName>
</protein>
<evidence type="ECO:0000313" key="2">
    <source>
        <dbReference type="Proteomes" id="UP000095192"/>
    </source>
</evidence>
<name>A0A1D3CYU2_9EIME</name>
<keyword evidence="2" id="KW-1185">Reference proteome</keyword>
<accession>A0A1D3CYU2</accession>
<dbReference type="Proteomes" id="UP000095192">
    <property type="component" value="Unassembled WGS sequence"/>
</dbReference>
<proteinExistence type="predicted"/>
<dbReference type="AlphaFoldDB" id="A0A1D3CYU2"/>
<dbReference type="VEuPathDB" id="ToxoDB:cyc_02572"/>
<dbReference type="EMBL" id="JROU02001479">
    <property type="protein sequence ID" value="OEH76372.1"/>
    <property type="molecule type" value="Genomic_DNA"/>
</dbReference>
<evidence type="ECO:0000313" key="1">
    <source>
        <dbReference type="EMBL" id="OEH76372.1"/>
    </source>
</evidence>
<organism evidence="1 2">
    <name type="scientific">Cyclospora cayetanensis</name>
    <dbReference type="NCBI Taxonomy" id="88456"/>
    <lineage>
        <taxon>Eukaryota</taxon>
        <taxon>Sar</taxon>
        <taxon>Alveolata</taxon>
        <taxon>Apicomplexa</taxon>
        <taxon>Conoidasida</taxon>
        <taxon>Coccidia</taxon>
        <taxon>Eucoccidiorida</taxon>
        <taxon>Eimeriorina</taxon>
        <taxon>Eimeriidae</taxon>
        <taxon>Cyclospora</taxon>
    </lineage>
</organism>
<dbReference type="InParanoid" id="A0A1D3CYU2"/>
<sequence>MAYVILARANATVAIALGSSQDPAFEVAQHEQADCHTERDLITLKHILLTGEPSVNFHDEDLSNLVAPSAAYVLRSHQILEPNVSESSGEVEIAEADGFGVSSESMQPCGATSLVPHYAKLLKILQRVDKAGRKKQLFLPCCTPHVRLDSCNAAGQGRGICLNVRAGSRLFRRPVVLKGEYGAIVLLQSCKQIAEKTLL</sequence>
<gene>
    <name evidence="1" type="ORF">cyc_02572</name>
</gene>
<comment type="caution">
    <text evidence="1">The sequence shown here is derived from an EMBL/GenBank/DDBJ whole genome shotgun (WGS) entry which is preliminary data.</text>
</comment>
<reference evidence="1 2" key="1">
    <citation type="journal article" date="2016" name="BMC Genomics">
        <title>Comparative genomics reveals Cyclospora cayetanensis possesses coccidia-like metabolism and invasion components but unique surface antigens.</title>
        <authorList>
            <person name="Liu S."/>
            <person name="Wang L."/>
            <person name="Zheng H."/>
            <person name="Xu Z."/>
            <person name="Roellig D.M."/>
            <person name="Li N."/>
            <person name="Frace M.A."/>
            <person name="Tang K."/>
            <person name="Arrowood M.J."/>
            <person name="Moss D.M."/>
            <person name="Zhang L."/>
            <person name="Feng Y."/>
            <person name="Xiao L."/>
        </authorList>
    </citation>
    <scope>NUCLEOTIDE SEQUENCE [LARGE SCALE GENOMIC DNA]</scope>
    <source>
        <strain evidence="1 2">CHN_HEN01</strain>
    </source>
</reference>